<evidence type="ECO:0000313" key="1">
    <source>
        <dbReference type="EMBL" id="GMI36574.1"/>
    </source>
</evidence>
<dbReference type="Proteomes" id="UP001165065">
    <property type="component" value="Unassembled WGS sequence"/>
</dbReference>
<name>A0A9W7G5F8_9STRA</name>
<accession>A0A9W7G5F8</accession>
<proteinExistence type="predicted"/>
<organism evidence="1 2">
    <name type="scientific">Triparma columacea</name>
    <dbReference type="NCBI Taxonomy" id="722753"/>
    <lineage>
        <taxon>Eukaryota</taxon>
        <taxon>Sar</taxon>
        <taxon>Stramenopiles</taxon>
        <taxon>Ochrophyta</taxon>
        <taxon>Bolidophyceae</taxon>
        <taxon>Parmales</taxon>
        <taxon>Triparmaceae</taxon>
        <taxon>Triparma</taxon>
    </lineage>
</organism>
<evidence type="ECO:0000313" key="2">
    <source>
        <dbReference type="Proteomes" id="UP001165065"/>
    </source>
</evidence>
<dbReference type="OrthoDB" id="188149at2759"/>
<dbReference type="AlphaFoldDB" id="A0A9W7G5F8"/>
<comment type="caution">
    <text evidence="1">The sequence shown here is derived from an EMBL/GenBank/DDBJ whole genome shotgun (WGS) entry which is preliminary data.</text>
</comment>
<dbReference type="EMBL" id="BRYA01000066">
    <property type="protein sequence ID" value="GMI36574.1"/>
    <property type="molecule type" value="Genomic_DNA"/>
</dbReference>
<reference evidence="2" key="1">
    <citation type="journal article" date="2023" name="Commun. Biol.">
        <title>Genome analysis of Parmales, the sister group of diatoms, reveals the evolutionary specialization of diatoms from phago-mixotrophs to photoautotrophs.</title>
        <authorList>
            <person name="Ban H."/>
            <person name="Sato S."/>
            <person name="Yoshikawa S."/>
            <person name="Yamada K."/>
            <person name="Nakamura Y."/>
            <person name="Ichinomiya M."/>
            <person name="Sato N."/>
            <person name="Blanc-Mathieu R."/>
            <person name="Endo H."/>
            <person name="Kuwata A."/>
            <person name="Ogata H."/>
        </authorList>
    </citation>
    <scope>NUCLEOTIDE SEQUENCE [LARGE SCALE GENOMIC DNA]</scope>
</reference>
<sequence length="147" mass="16363">MGINWCRPDLGDNCVGAYSYNQCADAPTCNAIFCCCAARWSVNHCDAKAFTDPKWAEGTQLRNGFNDLINGPEMAAALEEAPRSCKSFCGGCKNVQNMSPHLNDGWCKETNEKVLRPQGYECRAHHWVTYGSKGERQEHMVLAILKI</sequence>
<keyword evidence="2" id="KW-1185">Reference proteome</keyword>
<protein>
    <submittedName>
        <fullName evidence="1">Uncharacterized protein</fullName>
    </submittedName>
</protein>
<gene>
    <name evidence="1" type="ORF">TrCOL_g1974</name>
</gene>